<accession>A0ACC2XXE7</accession>
<proteinExistence type="predicted"/>
<comment type="caution">
    <text evidence="1">The sequence shown here is derived from an EMBL/GenBank/DDBJ whole genome shotgun (WGS) entry which is preliminary data.</text>
</comment>
<keyword evidence="2" id="KW-1185">Reference proteome</keyword>
<evidence type="ECO:0000313" key="2">
    <source>
        <dbReference type="Proteomes" id="UP001234202"/>
    </source>
</evidence>
<reference evidence="1" key="1">
    <citation type="submission" date="2023-04" db="EMBL/GenBank/DDBJ databases">
        <title>Draft Genome sequencing of Naganishia species isolated from polar environments using Oxford Nanopore Technology.</title>
        <authorList>
            <person name="Leo P."/>
            <person name="Venkateswaran K."/>
        </authorList>
    </citation>
    <scope>NUCLEOTIDE SEQUENCE</scope>
    <source>
        <strain evidence="1">DBVPG 5303</strain>
    </source>
</reference>
<dbReference type="Proteomes" id="UP001234202">
    <property type="component" value="Unassembled WGS sequence"/>
</dbReference>
<dbReference type="EMBL" id="JASBWV010000001">
    <property type="protein sequence ID" value="KAJ9127781.1"/>
    <property type="molecule type" value="Genomic_DNA"/>
</dbReference>
<organism evidence="1 2">
    <name type="scientific">Naganishia onofrii</name>
    <dbReference type="NCBI Taxonomy" id="1851511"/>
    <lineage>
        <taxon>Eukaryota</taxon>
        <taxon>Fungi</taxon>
        <taxon>Dikarya</taxon>
        <taxon>Basidiomycota</taxon>
        <taxon>Agaricomycotina</taxon>
        <taxon>Tremellomycetes</taxon>
        <taxon>Filobasidiales</taxon>
        <taxon>Filobasidiaceae</taxon>
        <taxon>Naganishia</taxon>
    </lineage>
</organism>
<gene>
    <name evidence="1" type="ORF">QFC24_000064</name>
</gene>
<sequence length="573" mass="61638">MVSLAEESEMSLEEDTFEVECWRYVGEPVGFGSAVASQTLRAGVAGLGKGSGPVQNEKNDGWFGKKGRSDAVPPTPPPLPSGFTTSTLHSQLSPYSSKTLTSSTSGLLSSSSSSSLSPSYASSGRNGDLSEPGIGLSTGSGLKKQSKGKKERSSFFGLGVGSRRNRREEVELWRRAKLVCKGDITGNDSVVSVYDGDDIIFSFRPTGLQATDISVPHKSLYTEQPCIRIANISKAAIIDGFEITPTPSPDLGGPTPDEKRSFFKGTSSTSTSSIGSRANSVGEIKRKTSTTPSLRSFASSHSLSINSRPPSITTSNNTLKTPATSSFPPQISPKDNDLTPLTGPWLSPVSSTTSAVSNTSRRSSTSTYSTAHEDEGKDELSPLKTGSPVPTSSTLTSDPAQPDSVEHSTPRANRISHRKPKPRLYASDESIPRISFHAAQSTPFKSPATKSNSLTELALVFEDGHVQQAWLGLLKSLAKPEIVGVFDHYNNTQKSIDPHANLFDTRRLHRILEVTVHDIRDLKIFVRNDMPEPRNRKGIMRSISSGIGQTIKSLAEDDRVEAGDQTDSFFLEM</sequence>
<evidence type="ECO:0000313" key="1">
    <source>
        <dbReference type="EMBL" id="KAJ9127781.1"/>
    </source>
</evidence>
<name>A0ACC2XXE7_9TREE</name>
<protein>
    <submittedName>
        <fullName evidence="1">Uncharacterized protein</fullName>
    </submittedName>
</protein>